<evidence type="ECO:0000313" key="2">
    <source>
        <dbReference type="EMBL" id="KAL2086887.1"/>
    </source>
</evidence>
<dbReference type="InterPro" id="IPR058913">
    <property type="entry name" value="Integrase_dom_put"/>
</dbReference>
<dbReference type="PANTHER" id="PTHR46791">
    <property type="entry name" value="EXPRESSED PROTEIN"/>
    <property type="match status" value="1"/>
</dbReference>
<reference evidence="2 3" key="1">
    <citation type="submission" date="2024-09" db="EMBL/GenBank/DDBJ databases">
        <title>A chromosome-level genome assembly of Gray's grenadier anchovy, Coilia grayii.</title>
        <authorList>
            <person name="Fu Z."/>
        </authorList>
    </citation>
    <scope>NUCLEOTIDE SEQUENCE [LARGE SCALE GENOMIC DNA]</scope>
    <source>
        <strain evidence="2">G4</strain>
        <tissue evidence="2">Muscle</tissue>
    </source>
</reference>
<dbReference type="Proteomes" id="UP001591681">
    <property type="component" value="Unassembled WGS sequence"/>
</dbReference>
<evidence type="ECO:0000313" key="3">
    <source>
        <dbReference type="Proteomes" id="UP001591681"/>
    </source>
</evidence>
<protein>
    <recommendedName>
        <fullName evidence="1">Integrase core domain-containing protein</fullName>
    </recommendedName>
</protein>
<dbReference type="Pfam" id="PF24764">
    <property type="entry name" value="rva_4"/>
    <property type="match status" value="1"/>
</dbReference>
<evidence type="ECO:0000259" key="1">
    <source>
        <dbReference type="Pfam" id="PF24764"/>
    </source>
</evidence>
<accession>A0ABD1JI84</accession>
<organism evidence="2 3">
    <name type="scientific">Coilia grayii</name>
    <name type="common">Gray's grenadier anchovy</name>
    <dbReference type="NCBI Taxonomy" id="363190"/>
    <lineage>
        <taxon>Eukaryota</taxon>
        <taxon>Metazoa</taxon>
        <taxon>Chordata</taxon>
        <taxon>Craniata</taxon>
        <taxon>Vertebrata</taxon>
        <taxon>Euteleostomi</taxon>
        <taxon>Actinopterygii</taxon>
        <taxon>Neopterygii</taxon>
        <taxon>Teleostei</taxon>
        <taxon>Clupei</taxon>
        <taxon>Clupeiformes</taxon>
        <taxon>Clupeoidei</taxon>
        <taxon>Engraulidae</taxon>
        <taxon>Coilinae</taxon>
        <taxon>Coilia</taxon>
    </lineage>
</organism>
<feature type="domain" description="Integrase core" evidence="1">
    <location>
        <begin position="134"/>
        <end position="296"/>
    </location>
</feature>
<sequence length="398" mass="44774">MSLDQYCDFITDNRLSGMACGDIAAVLTGHFGALRGFSERNVRRWCSEQGLGAKDFCPDRRLETEVAKAIEETGSYYGRKMMTGYLAAKGVKASEGRVGKVLQTLNPPYHAARQQGARNLNPVPYNAEYMGHKLHIDQNEKLVMFGVTHVMAIDGYSKKIVGHSTMPIKNNIIIYDEVYRPAVMSYGLWDQVRVDCGREFFLILFIQEKLAAYRHNKERQPYLQTPSTRNHTIERMWLEVNQRVNFPLNTALVQMCDQEEICLDDSVTKFCTSNLTCHISQIGLTNFVKAWNAHRIPGKGIPNLLCGQGCPAKILEDHLPIGEIAADLYQQEVGTALTREAVFGTDPFSNEEARRNAESEFASHFDPLSLLHSAVNNNFTPIQNALKCLIDITRQHAA</sequence>
<keyword evidence="3" id="KW-1185">Reference proteome</keyword>
<name>A0ABD1JI84_9TELE</name>
<comment type="caution">
    <text evidence="2">The sequence shown here is derived from an EMBL/GenBank/DDBJ whole genome shotgun (WGS) entry which is preliminary data.</text>
</comment>
<dbReference type="AlphaFoldDB" id="A0ABD1JI84"/>
<proteinExistence type="predicted"/>
<dbReference type="PANTHER" id="PTHR46791:SF5">
    <property type="entry name" value="CLR5 DOMAIN-CONTAINING PROTEIN-RELATED"/>
    <property type="match status" value="1"/>
</dbReference>
<gene>
    <name evidence="2" type="ORF">ACEWY4_017946</name>
</gene>
<dbReference type="EMBL" id="JBHFQA010000015">
    <property type="protein sequence ID" value="KAL2086887.1"/>
    <property type="molecule type" value="Genomic_DNA"/>
</dbReference>